<name>W9UWG4_9GAMM</name>
<dbReference type="Gene3D" id="3.30.870.10">
    <property type="entry name" value="Endonuclease Chain A"/>
    <property type="match status" value="1"/>
</dbReference>
<dbReference type="Proteomes" id="UP000019464">
    <property type="component" value="Unassembled WGS sequence"/>
</dbReference>
<protein>
    <submittedName>
        <fullName evidence="1">Putative HKD family nuclease</fullName>
    </submittedName>
</protein>
<organism evidence="1 2">
    <name type="scientific">Nitrincola nitratireducens</name>
    <dbReference type="NCBI Taxonomy" id="1229521"/>
    <lineage>
        <taxon>Bacteria</taxon>
        <taxon>Pseudomonadati</taxon>
        <taxon>Pseudomonadota</taxon>
        <taxon>Gammaproteobacteria</taxon>
        <taxon>Oceanospirillales</taxon>
        <taxon>Oceanospirillaceae</taxon>
        <taxon>Nitrincola</taxon>
    </lineage>
</organism>
<sequence>MALLDEKQLRDRLKDLLPSSKRSWIYSAFISATAAEWLGNYLSLSSESRVLVRGRLDDVVNGVCDLNALKLLLEKGVNVGMSSALHAKIYFFDESVIASSSNLTAAGLALCQSPNIELGIEAQATASDVTIAENLWRQAVKVDLSLLQKMTDYVEGLDLSKSTEHLIWPGELFVEKRDLYCSDFPLEGSLDQPEWNRFELLAQTTAYRWLLNEVMKENVALSFGYLTKKLHDALYDDPLPYRSDVKQMLSSLLSIVDRLDEEKLQITRPRHSQIVSLRSLVN</sequence>
<reference evidence="2" key="1">
    <citation type="submission" date="2012-11" db="EMBL/GenBank/DDBJ databases">
        <authorList>
            <person name="Singh A."/>
            <person name="Pinnaka A.K."/>
            <person name="Vaidya B."/>
        </authorList>
    </citation>
    <scope>NUCLEOTIDE SEQUENCE [LARGE SCALE GENOMIC DNA]</scope>
    <source>
        <strain evidence="2">AK23</strain>
    </source>
</reference>
<comment type="caution">
    <text evidence="1">The sequence shown here is derived from an EMBL/GenBank/DDBJ whole genome shotgun (WGS) entry which is preliminary data.</text>
</comment>
<reference evidence="1 2" key="2">
    <citation type="journal article" date="2015" name="Syst. Appl. Microbiol.">
        <title>Nitrincola nitratireducens sp. nov. isolated from a haloalkaline crater lake.</title>
        <authorList>
            <person name="Singh A."/>
            <person name="Vaidya B."/>
            <person name="Tanuku N.R."/>
            <person name="Pinnaka A.K."/>
        </authorList>
    </citation>
    <scope>NUCLEOTIDE SEQUENCE [LARGE SCALE GENOMIC DNA]</scope>
    <source>
        <strain evidence="1 2">AK23</strain>
    </source>
</reference>
<keyword evidence="2" id="KW-1185">Reference proteome</keyword>
<dbReference type="RefSeq" id="WP_036510240.1">
    <property type="nucleotide sequence ID" value="NZ_AONB01000007.1"/>
</dbReference>
<gene>
    <name evidence="1" type="ORF">D791_01852</name>
</gene>
<dbReference type="AlphaFoldDB" id="W9UWG4"/>
<evidence type="ECO:0000313" key="1">
    <source>
        <dbReference type="EMBL" id="EXJ11394.1"/>
    </source>
</evidence>
<proteinExistence type="predicted"/>
<evidence type="ECO:0000313" key="2">
    <source>
        <dbReference type="Proteomes" id="UP000019464"/>
    </source>
</evidence>
<accession>W9UWG4</accession>
<dbReference type="OrthoDB" id="6397139at2"/>
<dbReference type="EMBL" id="AONB01000007">
    <property type="protein sequence ID" value="EXJ11394.1"/>
    <property type="molecule type" value="Genomic_DNA"/>
</dbReference>
<dbReference type="STRING" id="1229521.D791_01852"/>